<evidence type="ECO:0000256" key="1">
    <source>
        <dbReference type="ARBA" id="ARBA00023186"/>
    </source>
</evidence>
<organism evidence="2 3">
    <name type="scientific">Peribacillus frigoritolerans</name>
    <dbReference type="NCBI Taxonomy" id="450367"/>
    <lineage>
        <taxon>Bacteria</taxon>
        <taxon>Bacillati</taxon>
        <taxon>Bacillota</taxon>
        <taxon>Bacilli</taxon>
        <taxon>Bacillales</taxon>
        <taxon>Bacillaceae</taxon>
        <taxon>Peribacillus</taxon>
    </lineage>
</organism>
<dbReference type="InterPro" id="IPR002669">
    <property type="entry name" value="UreD"/>
</dbReference>
<sequence length="48" mass="5429">MEEGATITLTTQSATKIYKTMDEPAVQQTELVLKRKVSLPMCRTRNCL</sequence>
<gene>
    <name evidence="2" type="ORF">KEH51_21485</name>
</gene>
<keyword evidence="1" id="KW-0143">Chaperone</keyword>
<protein>
    <submittedName>
        <fullName evidence="2">Urease accessory protein UreD</fullName>
    </submittedName>
</protein>
<comment type="caution">
    <text evidence="2">The sequence shown here is derived from an EMBL/GenBank/DDBJ whole genome shotgun (WGS) entry which is preliminary data.</text>
</comment>
<dbReference type="AlphaFoldDB" id="A0A941FMR9"/>
<dbReference type="EMBL" id="JAGTPW010000046">
    <property type="protein sequence ID" value="MBR8645649.1"/>
    <property type="molecule type" value="Genomic_DNA"/>
</dbReference>
<reference evidence="2" key="1">
    <citation type="submission" date="2021-04" db="EMBL/GenBank/DDBJ databases">
        <title>Whole genome sequencing of Enterococci isolates from hospitalized patients.</title>
        <authorList>
            <person name="Ogoti B.M."/>
            <person name="Onyambu F.G."/>
        </authorList>
    </citation>
    <scope>NUCLEOTIDE SEQUENCE</scope>
    <source>
        <strain evidence="2">242</strain>
    </source>
</reference>
<name>A0A941FMR9_9BACI</name>
<evidence type="ECO:0000313" key="3">
    <source>
        <dbReference type="Proteomes" id="UP000680045"/>
    </source>
</evidence>
<proteinExistence type="predicted"/>
<dbReference type="Proteomes" id="UP000680045">
    <property type="component" value="Unassembled WGS sequence"/>
</dbReference>
<dbReference type="Pfam" id="PF01774">
    <property type="entry name" value="UreD"/>
    <property type="match status" value="1"/>
</dbReference>
<accession>A0A941FMR9</accession>
<dbReference type="GO" id="GO:0016151">
    <property type="term" value="F:nickel cation binding"/>
    <property type="evidence" value="ECO:0007669"/>
    <property type="project" value="InterPro"/>
</dbReference>
<evidence type="ECO:0000313" key="2">
    <source>
        <dbReference type="EMBL" id="MBR8645649.1"/>
    </source>
</evidence>